<evidence type="ECO:0000256" key="1">
    <source>
        <dbReference type="ARBA" id="ARBA00022729"/>
    </source>
</evidence>
<name>A0ABR3J7Q1_9AGAR</name>
<organism evidence="4 5">
    <name type="scientific">Hohenbuehelia grisea</name>
    <dbReference type="NCBI Taxonomy" id="104357"/>
    <lineage>
        <taxon>Eukaryota</taxon>
        <taxon>Fungi</taxon>
        <taxon>Dikarya</taxon>
        <taxon>Basidiomycota</taxon>
        <taxon>Agaricomycotina</taxon>
        <taxon>Agaricomycetes</taxon>
        <taxon>Agaricomycetidae</taxon>
        <taxon>Agaricales</taxon>
        <taxon>Pleurotineae</taxon>
        <taxon>Pleurotaceae</taxon>
        <taxon>Hohenbuehelia</taxon>
    </lineage>
</organism>
<reference evidence="5" key="1">
    <citation type="submission" date="2024-06" db="EMBL/GenBank/DDBJ databases">
        <title>Multi-omics analyses provide insights into the biosynthesis of the anticancer antibiotic pleurotin in Hohenbuehelia grisea.</title>
        <authorList>
            <person name="Weaver J.A."/>
            <person name="Alberti F."/>
        </authorList>
    </citation>
    <scope>NUCLEOTIDE SEQUENCE [LARGE SCALE GENOMIC DNA]</scope>
    <source>
        <strain evidence="5">T-177</strain>
    </source>
</reference>
<evidence type="ECO:0000256" key="2">
    <source>
        <dbReference type="SAM" id="SignalP"/>
    </source>
</evidence>
<evidence type="ECO:0000259" key="3">
    <source>
        <dbReference type="Pfam" id="PF10342"/>
    </source>
</evidence>
<dbReference type="Proteomes" id="UP001556367">
    <property type="component" value="Unassembled WGS sequence"/>
</dbReference>
<gene>
    <name evidence="4" type="ORF">HGRIS_008206</name>
</gene>
<sequence>MKLSISSTLVTLFCASAIALAFPFDADSAPWPTITSPKSGEVWKAGEERTITWDASNPPADLTDTNAFIWLQGGAIDGFNVLAGGVDILSGAHTVKVPNVSQGDDYSVLLFGQMRTSSPRITIKA</sequence>
<evidence type="ECO:0000313" key="4">
    <source>
        <dbReference type="EMBL" id="KAL0951523.1"/>
    </source>
</evidence>
<comment type="caution">
    <text evidence="4">The sequence shown here is derived from an EMBL/GenBank/DDBJ whole genome shotgun (WGS) entry which is preliminary data.</text>
</comment>
<dbReference type="EMBL" id="JASNQZ010000011">
    <property type="protein sequence ID" value="KAL0951523.1"/>
    <property type="molecule type" value="Genomic_DNA"/>
</dbReference>
<feature type="domain" description="Yeast cell wall synthesis Kre9/Knh1-like N-terminal" evidence="3">
    <location>
        <begin position="36"/>
        <end position="110"/>
    </location>
</feature>
<dbReference type="InterPro" id="IPR018466">
    <property type="entry name" value="Kre9/Knh1-like_N"/>
</dbReference>
<keyword evidence="1 2" id="KW-0732">Signal</keyword>
<evidence type="ECO:0000313" key="5">
    <source>
        <dbReference type="Proteomes" id="UP001556367"/>
    </source>
</evidence>
<proteinExistence type="predicted"/>
<feature type="chain" id="PRO_5046502822" description="Yeast cell wall synthesis Kre9/Knh1-like N-terminal domain-containing protein" evidence="2">
    <location>
        <begin position="22"/>
        <end position="125"/>
    </location>
</feature>
<accession>A0ABR3J7Q1</accession>
<keyword evidence="5" id="KW-1185">Reference proteome</keyword>
<protein>
    <recommendedName>
        <fullName evidence="3">Yeast cell wall synthesis Kre9/Knh1-like N-terminal domain-containing protein</fullName>
    </recommendedName>
</protein>
<feature type="signal peptide" evidence="2">
    <location>
        <begin position="1"/>
        <end position="21"/>
    </location>
</feature>
<dbReference type="Pfam" id="PF10342">
    <property type="entry name" value="Kre9_KNH"/>
    <property type="match status" value="1"/>
</dbReference>